<dbReference type="RefSeq" id="WP_179266259.1">
    <property type="nucleotide sequence ID" value="NZ_FZPH01000007.1"/>
</dbReference>
<dbReference type="EMBL" id="FZPH01000007">
    <property type="protein sequence ID" value="SNT48526.1"/>
    <property type="molecule type" value="Genomic_DNA"/>
</dbReference>
<organism evidence="2 3">
    <name type="scientific">Asanoa hainanensis</name>
    <dbReference type="NCBI Taxonomy" id="560556"/>
    <lineage>
        <taxon>Bacteria</taxon>
        <taxon>Bacillati</taxon>
        <taxon>Actinomycetota</taxon>
        <taxon>Actinomycetes</taxon>
        <taxon>Micromonosporales</taxon>
        <taxon>Micromonosporaceae</taxon>
        <taxon>Asanoa</taxon>
    </lineage>
</organism>
<sequence>MTAEHLIAIGSGEFSVWRSLCFRRAGLPFDWAARPDITHEPLFLEALTWQNPPVAERLRRLADRPPERRVERTVAGYRTRYCAKNDSIGFFGPLSWGTWTEHATKIGVVEPVDRGPVFFEIWALQAVADALVERHGLRPWAVPTVAPVVALDADGAHLADGSRLTLSPVRQRVLAAVDGFATVSELAAECAGPETTEEVVAEIRVLQAMGLLTKGFHVTQGRRPERQLAAQLARVADTQRREAALGELGTLVSAGEAVADALGDPAPLAAALAALDDTFSRLTERPAHRREAEYYAARTVAFEDCVGDPRPEVGVDVLAELGPALELLLHSARWFTTRVAAGYLTAAAAVLRAEPRQARDGYPLTLLLSRLAPMLAGTVPGPVDDAVADLRRRWTALLDPGTGDTAVHLTAADLAGPVRQAFPAAGPGWPSARWHSPDVMLAASTVDDLRAGRYLAVLGELHPSINAVDQLSFYDAHPDQAALRRWIDTDMPHRWVPLYQMSDRIVTSQTSPPEAYHSPGYTYLGIGTEPSYAPRRARTVAAGGLRVHDEDGRLLVRSAVTDEATPLVEILDDYLGLAAFNRFSLLEPASHRPRVRVDRLVVSRERWSVPLDRFAAPRQARLEQVLALMRDVAATTGLPDHTFWVIPGEPKPMYVDLADAAGVDAVFAKLRRSRERTPEGVVTVTEMLPGPADLWLTDGVGQRYTCEFRLVCVDGQQYRRGE</sequence>
<dbReference type="Proteomes" id="UP000198362">
    <property type="component" value="Unassembled WGS sequence"/>
</dbReference>
<dbReference type="AlphaFoldDB" id="A0A239N0P3"/>
<evidence type="ECO:0000313" key="3">
    <source>
        <dbReference type="Proteomes" id="UP000198362"/>
    </source>
</evidence>
<protein>
    <submittedName>
        <fullName evidence="2">Lantibiotic dehydratase, C terminus</fullName>
    </submittedName>
</protein>
<keyword evidence="3" id="KW-1185">Reference proteome</keyword>
<reference evidence="2 3" key="1">
    <citation type="submission" date="2017-06" db="EMBL/GenBank/DDBJ databases">
        <authorList>
            <person name="Kim H.J."/>
            <person name="Triplett B.A."/>
        </authorList>
    </citation>
    <scope>NUCLEOTIDE SEQUENCE [LARGE SCALE GENOMIC DNA]</scope>
    <source>
        <strain evidence="2 3">CGMCC 4.5593</strain>
    </source>
</reference>
<evidence type="ECO:0000313" key="2">
    <source>
        <dbReference type="EMBL" id="SNT48526.1"/>
    </source>
</evidence>
<feature type="domain" description="Lantibiotic dehydratase N-terminal" evidence="1">
    <location>
        <begin position="40"/>
        <end position="328"/>
    </location>
</feature>
<proteinExistence type="predicted"/>
<dbReference type="Pfam" id="PF04738">
    <property type="entry name" value="Lant_dehydr_N"/>
    <property type="match status" value="1"/>
</dbReference>
<dbReference type="InterPro" id="IPR006827">
    <property type="entry name" value="Lant_deHydtase_N"/>
</dbReference>
<evidence type="ECO:0000259" key="1">
    <source>
        <dbReference type="Pfam" id="PF04738"/>
    </source>
</evidence>
<accession>A0A239N0P3</accession>
<name>A0A239N0P3_9ACTN</name>
<gene>
    <name evidence="2" type="ORF">SAMN05421812_107110</name>
</gene>